<accession>A0A813KEC7</accession>
<dbReference type="AlphaFoldDB" id="A0A813KEC7"/>
<dbReference type="EMBL" id="CAJNNW010030870">
    <property type="protein sequence ID" value="CAE8704886.1"/>
    <property type="molecule type" value="Genomic_DNA"/>
</dbReference>
<name>A0A813KEC7_POLGL</name>
<protein>
    <submittedName>
        <fullName evidence="1">Uncharacterized protein</fullName>
    </submittedName>
</protein>
<organism evidence="1 2">
    <name type="scientific">Polarella glacialis</name>
    <name type="common">Dinoflagellate</name>
    <dbReference type="NCBI Taxonomy" id="89957"/>
    <lineage>
        <taxon>Eukaryota</taxon>
        <taxon>Sar</taxon>
        <taxon>Alveolata</taxon>
        <taxon>Dinophyceae</taxon>
        <taxon>Suessiales</taxon>
        <taxon>Suessiaceae</taxon>
        <taxon>Polarella</taxon>
    </lineage>
</organism>
<comment type="caution">
    <text evidence="1">The sequence shown here is derived from an EMBL/GenBank/DDBJ whole genome shotgun (WGS) entry which is preliminary data.</text>
</comment>
<gene>
    <name evidence="1" type="ORF">PGLA2088_LOCUS33422</name>
</gene>
<evidence type="ECO:0000313" key="2">
    <source>
        <dbReference type="Proteomes" id="UP000626109"/>
    </source>
</evidence>
<proteinExistence type="predicted"/>
<evidence type="ECO:0000313" key="1">
    <source>
        <dbReference type="EMBL" id="CAE8704886.1"/>
    </source>
</evidence>
<reference evidence="1" key="1">
    <citation type="submission" date="2021-02" db="EMBL/GenBank/DDBJ databases">
        <authorList>
            <person name="Dougan E. K."/>
            <person name="Rhodes N."/>
            <person name="Thang M."/>
            <person name="Chan C."/>
        </authorList>
    </citation>
    <scope>NUCLEOTIDE SEQUENCE</scope>
</reference>
<dbReference type="Proteomes" id="UP000626109">
    <property type="component" value="Unassembled WGS sequence"/>
</dbReference>
<sequence length="158" mass="17229">MGCREFVRAMEFVQKGLQQCPGNSWLHQLARELQARDVPVHWTKLRAMVLPGPGDAAAPCNYCRELLKVPLLSMCPYCGCDPAGAGMGDLLAKYGVEWAIESESESFQAEMEIEAADMDAGLEASIREADDQAVAANATLSAAIFESRRVPLLINLLE</sequence>